<name>A0A1W1UM63_9PAST</name>
<dbReference type="EC" id="5.1.3.15" evidence="4"/>
<dbReference type="InterPro" id="IPR011013">
    <property type="entry name" value="Gal_mutarotase_sf_dom"/>
</dbReference>
<reference evidence="7" key="1">
    <citation type="submission" date="2017-04" db="EMBL/GenBank/DDBJ databases">
        <authorList>
            <person name="Varghese N."/>
            <person name="Submissions S."/>
        </authorList>
    </citation>
    <scope>NUCLEOTIDE SEQUENCE [LARGE SCALE GENOMIC DNA]</scope>
    <source>
        <strain evidence="7">DSM 23072</strain>
    </source>
</reference>
<dbReference type="Proteomes" id="UP000192408">
    <property type="component" value="Unassembled WGS sequence"/>
</dbReference>
<dbReference type="CDD" id="cd09020">
    <property type="entry name" value="D-hex-6-P-epi_like"/>
    <property type="match status" value="1"/>
</dbReference>
<dbReference type="InterPro" id="IPR025532">
    <property type="entry name" value="G6P_1-epimerase"/>
</dbReference>
<evidence type="ECO:0000313" key="6">
    <source>
        <dbReference type="EMBL" id="SMB82167.1"/>
    </source>
</evidence>
<dbReference type="Pfam" id="PF01263">
    <property type="entry name" value="Aldose_epim"/>
    <property type="match status" value="1"/>
</dbReference>
<dbReference type="PIRSF" id="PIRSF016020">
    <property type="entry name" value="PHexose_mutarotase"/>
    <property type="match status" value="1"/>
</dbReference>
<sequence length="273" mass="30869">MSLQSMQLLQQIHPNLSLQQLNEIPVIVLDHPIGKATVALQGAHLLSWQPHFAAQDIFWLSEIEPFKSGSAIRGGVPVCYPWFKDYGTPAHGYARITLWQLSQWQISDNKAELTFTLYDDNHLVEAELKMVFSGECALTFTHYGEQEAQLALHSYFKIGDIAQTTLHGLPTTALNTLNNQQENIPSPRQFTQETDCIYSVENPLSRIEDAAQQRTIEIEHHNASDIVVWNPWHKKTSSMSENGYKSMLCVETSRISQGLKQGESVQAVIRLVR</sequence>
<organism evidence="6 7">
    <name type="scientific">Pasteurella testudinis DSM 23072</name>
    <dbReference type="NCBI Taxonomy" id="1122938"/>
    <lineage>
        <taxon>Bacteria</taxon>
        <taxon>Pseudomonadati</taxon>
        <taxon>Pseudomonadota</taxon>
        <taxon>Gammaproteobacteria</taxon>
        <taxon>Pasteurellales</taxon>
        <taxon>Pasteurellaceae</taxon>
        <taxon>Pasteurella</taxon>
    </lineage>
</organism>
<accession>A0A1W1UM63</accession>
<gene>
    <name evidence="6" type="ORF">SAMN05660772_02013</name>
</gene>
<dbReference type="AlphaFoldDB" id="A0A1W1UM63"/>
<dbReference type="GO" id="GO:0030246">
    <property type="term" value="F:carbohydrate binding"/>
    <property type="evidence" value="ECO:0007669"/>
    <property type="project" value="UniProtKB-UniRule"/>
</dbReference>
<comment type="similarity">
    <text evidence="2 4">Belongs to the glucose-6-phosphate 1-epimerase family.</text>
</comment>
<dbReference type="EMBL" id="FWWV01000008">
    <property type="protein sequence ID" value="SMB82167.1"/>
    <property type="molecule type" value="Genomic_DNA"/>
</dbReference>
<keyword evidence="3 4" id="KW-0413">Isomerase</keyword>
<evidence type="ECO:0000256" key="2">
    <source>
        <dbReference type="ARBA" id="ARBA00005866"/>
    </source>
</evidence>
<evidence type="ECO:0000256" key="4">
    <source>
        <dbReference type="PIRNR" id="PIRNR016020"/>
    </source>
</evidence>
<feature type="active site" evidence="5">
    <location>
        <position position="251"/>
    </location>
</feature>
<keyword evidence="7" id="KW-1185">Reference proteome</keyword>
<dbReference type="SUPFAM" id="SSF74650">
    <property type="entry name" value="Galactose mutarotase-like"/>
    <property type="match status" value="1"/>
</dbReference>
<proteinExistence type="inferred from homology"/>
<evidence type="ECO:0000256" key="5">
    <source>
        <dbReference type="PIRSR" id="PIRSR016020-1"/>
    </source>
</evidence>
<dbReference type="InterPro" id="IPR014718">
    <property type="entry name" value="GH-type_carb-bd"/>
</dbReference>
<dbReference type="GO" id="GO:0005975">
    <property type="term" value="P:carbohydrate metabolic process"/>
    <property type="evidence" value="ECO:0007669"/>
    <property type="project" value="InterPro"/>
</dbReference>
<dbReference type="PANTHER" id="PTHR11122:SF13">
    <property type="entry name" value="GLUCOSE-6-PHOSPHATE 1-EPIMERASE"/>
    <property type="match status" value="1"/>
</dbReference>
<evidence type="ECO:0000313" key="7">
    <source>
        <dbReference type="Proteomes" id="UP000192408"/>
    </source>
</evidence>
<dbReference type="RefSeq" id="WP_084256469.1">
    <property type="nucleotide sequence ID" value="NZ_FWWV01000008.1"/>
</dbReference>
<dbReference type="PANTHER" id="PTHR11122">
    <property type="entry name" value="APOSPORY-ASSOCIATED PROTEIN C-RELATED"/>
    <property type="match status" value="1"/>
</dbReference>
<comment type="catalytic activity">
    <reaction evidence="1">
        <text>alpha-D-glucose 6-phosphate = beta-D-glucose 6-phosphate</text>
        <dbReference type="Rhea" id="RHEA:16249"/>
        <dbReference type="ChEBI" id="CHEBI:58225"/>
        <dbReference type="ChEBI" id="CHEBI:58247"/>
        <dbReference type="EC" id="5.1.3.15"/>
    </reaction>
</comment>
<protein>
    <recommendedName>
        <fullName evidence="4">Putative glucose-6-phosphate 1-epimerase</fullName>
        <ecNumber evidence="4">5.1.3.15</ecNumber>
    </recommendedName>
</protein>
<feature type="active site" evidence="5">
    <location>
        <position position="153"/>
    </location>
</feature>
<evidence type="ECO:0000256" key="3">
    <source>
        <dbReference type="ARBA" id="ARBA00023235"/>
    </source>
</evidence>
<evidence type="ECO:0000256" key="1">
    <source>
        <dbReference type="ARBA" id="ARBA00001096"/>
    </source>
</evidence>
<dbReference type="Gene3D" id="2.70.98.10">
    <property type="match status" value="1"/>
</dbReference>
<dbReference type="GO" id="GO:0047938">
    <property type="term" value="F:glucose-6-phosphate 1-epimerase activity"/>
    <property type="evidence" value="ECO:0007669"/>
    <property type="project" value="UniProtKB-UniRule"/>
</dbReference>
<dbReference type="InterPro" id="IPR008183">
    <property type="entry name" value="Aldose_1/G6P_1-epimerase"/>
</dbReference>
<dbReference type="STRING" id="1122938.SAMN05660772_02013"/>